<feature type="region of interest" description="Disordered" evidence="1">
    <location>
        <begin position="270"/>
        <end position="292"/>
    </location>
</feature>
<proteinExistence type="predicted"/>
<gene>
    <name evidence="2" type="ORF">Tco_0951901</name>
</gene>
<sequence length="373" mass="42279">MDLSTKNLYDKIEFRDADSGPWTQGWRVGYKGDEWDGETLKVFVVPHSHNDPGWKLTIDDIIEHLVKVTKRHAFWSIKKSSRKSTDSDNQYTVLPQYAVSSKKIRRIRALTSQDIHDEEESYTPRMEFYMENMVNGRMILDSVQNGPLVCPTITEEDGTTRKKTYAELSASEKLQADCDCKATNIVLQGLPLDVYAIVNHHKVAKEIWDIVKLLMQGTKLSLQEKEFLAVLVFNQGDDLIAYLNKAMAFLIAIASSRVIVQQVQGRQGQSYAGNRYKGNATSSGGNNVRGQARNKDLDAYDFDRDDVLNAKTVLMTNLSNYGSDVISEVPHSDSYHNDMDNQSVHAMHDFEQILVVDFSNNKIHSDSNIILYS</sequence>
<evidence type="ECO:0000313" key="3">
    <source>
        <dbReference type="Proteomes" id="UP001151760"/>
    </source>
</evidence>
<organism evidence="2 3">
    <name type="scientific">Tanacetum coccineum</name>
    <dbReference type="NCBI Taxonomy" id="301880"/>
    <lineage>
        <taxon>Eukaryota</taxon>
        <taxon>Viridiplantae</taxon>
        <taxon>Streptophyta</taxon>
        <taxon>Embryophyta</taxon>
        <taxon>Tracheophyta</taxon>
        <taxon>Spermatophyta</taxon>
        <taxon>Magnoliopsida</taxon>
        <taxon>eudicotyledons</taxon>
        <taxon>Gunneridae</taxon>
        <taxon>Pentapetalae</taxon>
        <taxon>asterids</taxon>
        <taxon>campanulids</taxon>
        <taxon>Asterales</taxon>
        <taxon>Asteraceae</taxon>
        <taxon>Asteroideae</taxon>
        <taxon>Anthemideae</taxon>
        <taxon>Anthemidinae</taxon>
        <taxon>Tanacetum</taxon>
    </lineage>
</organism>
<dbReference type="InterPro" id="IPR011330">
    <property type="entry name" value="Glyco_hydro/deAcase_b/a-brl"/>
</dbReference>
<reference evidence="2" key="2">
    <citation type="submission" date="2022-01" db="EMBL/GenBank/DDBJ databases">
        <authorList>
            <person name="Yamashiro T."/>
            <person name="Shiraishi A."/>
            <person name="Satake H."/>
            <person name="Nakayama K."/>
        </authorList>
    </citation>
    <scope>NUCLEOTIDE SEQUENCE</scope>
</reference>
<keyword evidence="3" id="KW-1185">Reference proteome</keyword>
<evidence type="ECO:0000256" key="1">
    <source>
        <dbReference type="SAM" id="MobiDB-lite"/>
    </source>
</evidence>
<dbReference type="Gene3D" id="3.20.110.10">
    <property type="entry name" value="Glycoside hydrolase 38, N terminal domain"/>
    <property type="match status" value="1"/>
</dbReference>
<dbReference type="EMBL" id="BQNB010015707">
    <property type="protein sequence ID" value="GJT43186.1"/>
    <property type="molecule type" value="Genomic_DNA"/>
</dbReference>
<evidence type="ECO:0000313" key="2">
    <source>
        <dbReference type="EMBL" id="GJT43186.1"/>
    </source>
</evidence>
<name>A0ABQ5DY87_9ASTR</name>
<reference evidence="2" key="1">
    <citation type="journal article" date="2022" name="Int. J. Mol. Sci.">
        <title>Draft Genome of Tanacetum Coccineum: Genomic Comparison of Closely Related Tanacetum-Family Plants.</title>
        <authorList>
            <person name="Yamashiro T."/>
            <person name="Shiraishi A."/>
            <person name="Nakayama K."/>
            <person name="Satake H."/>
        </authorList>
    </citation>
    <scope>NUCLEOTIDE SEQUENCE</scope>
</reference>
<dbReference type="Proteomes" id="UP001151760">
    <property type="component" value="Unassembled WGS sequence"/>
</dbReference>
<feature type="compositionally biased region" description="Polar residues" evidence="1">
    <location>
        <begin position="279"/>
        <end position="289"/>
    </location>
</feature>
<protein>
    <submittedName>
        <fullName evidence="2">Ribonuclease H-like domain-containing protein</fullName>
    </submittedName>
</protein>
<dbReference type="InterPro" id="IPR027291">
    <property type="entry name" value="Glyco_hydro_38_N_sf"/>
</dbReference>
<accession>A0ABQ5DY87</accession>
<dbReference type="SUPFAM" id="SSF88713">
    <property type="entry name" value="Glycoside hydrolase/deacetylase"/>
    <property type="match status" value="1"/>
</dbReference>
<comment type="caution">
    <text evidence="2">The sequence shown here is derived from an EMBL/GenBank/DDBJ whole genome shotgun (WGS) entry which is preliminary data.</text>
</comment>